<comment type="subcellular location">
    <subcellularLocation>
        <location evidence="1">Secreted</location>
    </subcellularLocation>
</comment>
<dbReference type="GO" id="GO:0005576">
    <property type="term" value="C:extracellular region"/>
    <property type="evidence" value="ECO:0007669"/>
    <property type="project" value="UniProtKB-SubCell"/>
</dbReference>
<feature type="domain" description="Neuron-derived neurotrophic factor first Fn(III)" evidence="4">
    <location>
        <begin position="170"/>
        <end position="301"/>
    </location>
</feature>
<comment type="caution">
    <text evidence="5">The sequence shown here is derived from an EMBL/GenBank/DDBJ whole genome shotgun (WGS) entry which is preliminary data.</text>
</comment>
<evidence type="ECO:0000256" key="1">
    <source>
        <dbReference type="ARBA" id="ARBA00004613"/>
    </source>
</evidence>
<dbReference type="PANTHER" id="PTHR14619">
    <property type="entry name" value="NEURON-DERIVED NEUROTROPHIC FACTOR"/>
    <property type="match status" value="1"/>
</dbReference>
<keyword evidence="3" id="KW-0677">Repeat</keyword>
<evidence type="ECO:0000256" key="3">
    <source>
        <dbReference type="ARBA" id="ARBA00022737"/>
    </source>
</evidence>
<dbReference type="Proteomes" id="UP000663880">
    <property type="component" value="Unassembled WGS sequence"/>
</dbReference>
<evidence type="ECO:0000313" key="6">
    <source>
        <dbReference type="Proteomes" id="UP000663880"/>
    </source>
</evidence>
<evidence type="ECO:0000313" key="5">
    <source>
        <dbReference type="EMBL" id="CAF4878943.1"/>
    </source>
</evidence>
<proteinExistence type="predicted"/>
<organism evidence="5 6">
    <name type="scientific">Pieris macdunnoughi</name>
    <dbReference type="NCBI Taxonomy" id="345717"/>
    <lineage>
        <taxon>Eukaryota</taxon>
        <taxon>Metazoa</taxon>
        <taxon>Ecdysozoa</taxon>
        <taxon>Arthropoda</taxon>
        <taxon>Hexapoda</taxon>
        <taxon>Insecta</taxon>
        <taxon>Pterygota</taxon>
        <taxon>Neoptera</taxon>
        <taxon>Endopterygota</taxon>
        <taxon>Lepidoptera</taxon>
        <taxon>Glossata</taxon>
        <taxon>Ditrysia</taxon>
        <taxon>Papilionoidea</taxon>
        <taxon>Pieridae</taxon>
        <taxon>Pierinae</taxon>
        <taxon>Pieris</taxon>
    </lineage>
</organism>
<dbReference type="SUPFAM" id="SSF49265">
    <property type="entry name" value="Fibronectin type III"/>
    <property type="match status" value="1"/>
</dbReference>
<dbReference type="PANTHER" id="PTHR14619:SF3">
    <property type="entry name" value="PROTEIN NDNF"/>
    <property type="match status" value="1"/>
</dbReference>
<dbReference type="InterPro" id="IPR036116">
    <property type="entry name" value="FN3_sf"/>
</dbReference>
<dbReference type="OrthoDB" id="9872501at2759"/>
<evidence type="ECO:0000259" key="4">
    <source>
        <dbReference type="Pfam" id="PF10179"/>
    </source>
</evidence>
<name>A0A821TMF2_9NEOP</name>
<dbReference type="EMBL" id="CAJOBZ010000026">
    <property type="protein sequence ID" value="CAF4878943.1"/>
    <property type="molecule type" value="Genomic_DNA"/>
</dbReference>
<reference evidence="5" key="1">
    <citation type="submission" date="2021-02" db="EMBL/GenBank/DDBJ databases">
        <authorList>
            <person name="Steward A R."/>
        </authorList>
    </citation>
    <scope>NUCLEOTIDE SEQUENCE</scope>
</reference>
<dbReference type="AlphaFoldDB" id="A0A821TMF2"/>
<keyword evidence="6" id="KW-1185">Reference proteome</keyword>
<dbReference type="InterPro" id="IPR055271">
    <property type="entry name" value="NDNF_Fn(III)_1"/>
</dbReference>
<evidence type="ECO:0000256" key="2">
    <source>
        <dbReference type="ARBA" id="ARBA00022525"/>
    </source>
</evidence>
<accession>A0A821TMF2</accession>
<gene>
    <name evidence="5" type="ORF">PMACD_LOCUS9436</name>
</gene>
<sequence length="559" mass="62492">MYGAVALKIGTIKRLAVRVFMLIILQAAGAGFAAPSVLVTRHESRAVEWLPMDNQTVYRLDEGETRNLELNTTQLLQSTVYITVSPCSRDFHWALYRGHFQGSDDQLNLLQETSGSETSTLSAVIKNEDRYILQLFSSKGGAAAVSVRGEAPRLVRMRLRTRSRRRLSANWDPSPIDPHVTSYCVVASHRKNYTSLCAAQYDTSVCSRRYQEPNETRKTRYNTSRDSENSIELDRFDIFEGNFKNVFRRKKFGRSTRVSSDDPMIACVGDRTHHLIENLDPSTTYYVSIFGIARDRRAGSLLATGSVRPRTSTAKRLKENVPLKTNIRGKTVYYFKTGVGFGSGMWLSMTTCGGSVDVEVIVKGKRLYAIKDIVSHSKFFIPAPILGSSIQETSDEGSVQFDSSSEEAKIRYVVRVIPNRLYRDGSVTVELTASTTRWGASTPELLEDGVRELRPRRSCKSVDVAFLPAIHNATDVIRYCIIARETSQNDGFICALSKRFATKAQCISHMQRTPTRAIVQKVFGLKSGRKYAIQVVASTKGSPVPYKVLYADTNASCKD</sequence>
<protein>
    <recommendedName>
        <fullName evidence="4">Neuron-derived neurotrophic factor first Fn(III) domain-containing protein</fullName>
    </recommendedName>
</protein>
<keyword evidence="2" id="KW-0964">Secreted</keyword>
<dbReference type="Pfam" id="PF10179">
    <property type="entry name" value="NDNF"/>
    <property type="match status" value="1"/>
</dbReference>
<dbReference type="InterPro" id="IPR019326">
    <property type="entry name" value="NDNF"/>
</dbReference>